<protein>
    <submittedName>
        <fullName evidence="1">Uncharacterized protein</fullName>
    </submittedName>
</protein>
<dbReference type="RefSeq" id="XP_060300619.1">
    <property type="nucleotide sequence ID" value="XM_060444918.1"/>
</dbReference>
<gene>
    <name evidence="1" type="ORF">B0T26DRAFT_748068</name>
</gene>
<accession>A0AA40B520</accession>
<dbReference type="GeneID" id="85328188"/>
<dbReference type="EMBL" id="JAUIRO010000002">
    <property type="protein sequence ID" value="KAK0727764.1"/>
    <property type="molecule type" value="Genomic_DNA"/>
</dbReference>
<comment type="caution">
    <text evidence="1">The sequence shown here is derived from an EMBL/GenBank/DDBJ whole genome shotgun (WGS) entry which is preliminary data.</text>
</comment>
<proteinExistence type="predicted"/>
<name>A0AA40B520_9PEZI</name>
<keyword evidence="2" id="KW-1185">Reference proteome</keyword>
<dbReference type="Proteomes" id="UP001172101">
    <property type="component" value="Unassembled WGS sequence"/>
</dbReference>
<organism evidence="1 2">
    <name type="scientific">Lasiosphaeria miniovina</name>
    <dbReference type="NCBI Taxonomy" id="1954250"/>
    <lineage>
        <taxon>Eukaryota</taxon>
        <taxon>Fungi</taxon>
        <taxon>Dikarya</taxon>
        <taxon>Ascomycota</taxon>
        <taxon>Pezizomycotina</taxon>
        <taxon>Sordariomycetes</taxon>
        <taxon>Sordariomycetidae</taxon>
        <taxon>Sordariales</taxon>
        <taxon>Lasiosphaeriaceae</taxon>
        <taxon>Lasiosphaeria</taxon>
    </lineage>
</organism>
<dbReference type="AlphaFoldDB" id="A0AA40B520"/>
<sequence length="91" mass="9657">MVSKLLGQFFVAELARRVPPSVAVVNAASPGSVHGLQFNCDIDGTLAGAFLKTVLRRVGIDTSSLTGDEKAEASCIEVFIVTQVAPQLDRR</sequence>
<evidence type="ECO:0000313" key="1">
    <source>
        <dbReference type="EMBL" id="KAK0727764.1"/>
    </source>
</evidence>
<reference evidence="1" key="1">
    <citation type="submission" date="2023-06" db="EMBL/GenBank/DDBJ databases">
        <title>Genome-scale phylogeny and comparative genomics of the fungal order Sordariales.</title>
        <authorList>
            <consortium name="Lawrence Berkeley National Laboratory"/>
            <person name="Hensen N."/>
            <person name="Bonometti L."/>
            <person name="Westerberg I."/>
            <person name="Brannstrom I.O."/>
            <person name="Guillou S."/>
            <person name="Cros-Aarteil S."/>
            <person name="Calhoun S."/>
            <person name="Haridas S."/>
            <person name="Kuo A."/>
            <person name="Mondo S."/>
            <person name="Pangilinan J."/>
            <person name="Riley R."/>
            <person name="LaButti K."/>
            <person name="Andreopoulos B."/>
            <person name="Lipzen A."/>
            <person name="Chen C."/>
            <person name="Yanf M."/>
            <person name="Daum C."/>
            <person name="Ng V."/>
            <person name="Clum A."/>
            <person name="Steindorff A."/>
            <person name="Ohm R."/>
            <person name="Martin F."/>
            <person name="Silar P."/>
            <person name="Natvig D."/>
            <person name="Lalanne C."/>
            <person name="Gautier V."/>
            <person name="Ament-velasquez S.L."/>
            <person name="Kruys A."/>
            <person name="Hutchinson M.I."/>
            <person name="Powell A.J."/>
            <person name="Barry K."/>
            <person name="Miller A.N."/>
            <person name="Grigoriev I.V."/>
            <person name="Debuchy R."/>
            <person name="Gladieux P."/>
            <person name="Thoren M.H."/>
            <person name="Johannesson H."/>
        </authorList>
    </citation>
    <scope>NUCLEOTIDE SEQUENCE</scope>
    <source>
        <strain evidence="1">SMH2392-1A</strain>
    </source>
</reference>
<evidence type="ECO:0000313" key="2">
    <source>
        <dbReference type="Proteomes" id="UP001172101"/>
    </source>
</evidence>